<proteinExistence type="predicted"/>
<comment type="caution">
    <text evidence="1">The sequence shown here is derived from an EMBL/GenBank/DDBJ whole genome shotgun (WGS) entry which is preliminary data.</text>
</comment>
<evidence type="ECO:0000313" key="2">
    <source>
        <dbReference type="Proteomes" id="UP001060215"/>
    </source>
</evidence>
<accession>A0ACC0HVD6</accession>
<reference evidence="1 2" key="1">
    <citation type="journal article" date="2022" name="Plant J.">
        <title>Chromosome-level genome of Camellia lanceoleosa provides a valuable resource for understanding genome evolution and self-incompatibility.</title>
        <authorList>
            <person name="Gong W."/>
            <person name="Xiao S."/>
            <person name="Wang L."/>
            <person name="Liao Z."/>
            <person name="Chang Y."/>
            <person name="Mo W."/>
            <person name="Hu G."/>
            <person name="Li W."/>
            <person name="Zhao G."/>
            <person name="Zhu H."/>
            <person name="Hu X."/>
            <person name="Ji K."/>
            <person name="Xiang X."/>
            <person name="Song Q."/>
            <person name="Yuan D."/>
            <person name="Jin S."/>
            <person name="Zhang L."/>
        </authorList>
    </citation>
    <scope>NUCLEOTIDE SEQUENCE [LARGE SCALE GENOMIC DNA]</scope>
    <source>
        <strain evidence="1">SQ_2022a</strain>
    </source>
</reference>
<protein>
    <submittedName>
        <fullName evidence="1">Peroxidase 40</fullName>
    </submittedName>
</protein>
<organism evidence="1 2">
    <name type="scientific">Camellia lanceoleosa</name>
    <dbReference type="NCBI Taxonomy" id="1840588"/>
    <lineage>
        <taxon>Eukaryota</taxon>
        <taxon>Viridiplantae</taxon>
        <taxon>Streptophyta</taxon>
        <taxon>Embryophyta</taxon>
        <taxon>Tracheophyta</taxon>
        <taxon>Spermatophyta</taxon>
        <taxon>Magnoliopsida</taxon>
        <taxon>eudicotyledons</taxon>
        <taxon>Gunneridae</taxon>
        <taxon>Pentapetalae</taxon>
        <taxon>asterids</taxon>
        <taxon>Ericales</taxon>
        <taxon>Theaceae</taxon>
        <taxon>Camellia</taxon>
    </lineage>
</organism>
<evidence type="ECO:0000313" key="1">
    <source>
        <dbReference type="EMBL" id="KAI8016704.1"/>
    </source>
</evidence>
<gene>
    <name evidence="1" type="ORF">LOK49_LG05G00038</name>
</gene>
<name>A0ACC0HVD6_9ERIC</name>
<keyword evidence="1" id="KW-0575">Peroxidase</keyword>
<keyword evidence="2" id="KW-1185">Reference proteome</keyword>
<sequence length="386" mass="41741">MALCLAFYLLMLKLSFTSAQQLNTLNKACIDGSSYLLQIGVYQDSCPEAEAIIYSWVERALSEDHRLAASLLRLHFHDCFVNASGLQVFQGCGASVLLDDTPSFIGEKTAAPNLNSLRGFEVIDGIKSDLESICPETVSCADILATVARDSVTLVCDVSHFHSPPEECELAVIWSGPGWEVQMGRRDSLTASITAANKNIPGPNSSVATLVTKFQNVDFTLNDMVALSGAHTMGKARCSTFSSRPNVNSNSNSPDINVDFLQSLQQLCSESNSNTTLAHLDLVTPSTFDNQYYVNLISGEGLFSSDQILVTGDDQTREIVESYANNPAIFFEEFKKSMLKMGNLGPLTGEDGETAKTVGLSINFSSSTTPTCNGSVVWAIRFGSFL</sequence>
<dbReference type="EMBL" id="CM045761">
    <property type="protein sequence ID" value="KAI8016704.1"/>
    <property type="molecule type" value="Genomic_DNA"/>
</dbReference>
<dbReference type="Proteomes" id="UP001060215">
    <property type="component" value="Chromosome 4"/>
</dbReference>
<keyword evidence="1" id="KW-0560">Oxidoreductase</keyword>